<dbReference type="InterPro" id="IPR058846">
    <property type="entry name" value="PAS-like"/>
</dbReference>
<keyword evidence="4" id="KW-1185">Reference proteome</keyword>
<evidence type="ECO:0000313" key="4">
    <source>
        <dbReference type="Proteomes" id="UP000799291"/>
    </source>
</evidence>
<evidence type="ECO:0000256" key="1">
    <source>
        <dbReference type="SAM" id="MobiDB-lite"/>
    </source>
</evidence>
<feature type="domain" description="PAS-like" evidence="2">
    <location>
        <begin position="209"/>
        <end position="312"/>
    </location>
</feature>
<protein>
    <recommendedName>
        <fullName evidence="2">PAS-like domain-containing protein</fullName>
    </recommendedName>
</protein>
<dbReference type="Proteomes" id="UP000799291">
    <property type="component" value="Unassembled WGS sequence"/>
</dbReference>
<dbReference type="OrthoDB" id="3658421at2759"/>
<sequence length="317" mass="35378">MAFSILQPLPQPGLPLFHGFTAQRPETFFVKADKSYSSRAQYSVSFMTNGVVGSPLLRIDEEEKRVLVFRLVDGREVMRIVKQVHKWSGNDPEYHGHAPDGSRLWHVVLHRGTCKTEYRLALSPKPDQARGFPLSVGIEKKVASGDYLGIMVNGNLATTVSKPNSWKLKKENTVNVAPGMDILLALGVNWIRFDKQDMDAKAISNGIDGMLSFLGCDPCPTFVLDKATAGTHNAMQPVYWNSSLTGVDSQRLFNNLVGKPTPEDAQEEPSSPYSPFQRWVSESHRGTIKSSVYCGYSWASVVIESCWNVISDVYWYD</sequence>
<feature type="region of interest" description="Disordered" evidence="1">
    <location>
        <begin position="256"/>
        <end position="276"/>
    </location>
</feature>
<reference evidence="3" key="1">
    <citation type="journal article" date="2020" name="Stud. Mycol.">
        <title>101 Dothideomycetes genomes: a test case for predicting lifestyles and emergence of pathogens.</title>
        <authorList>
            <person name="Haridas S."/>
            <person name="Albert R."/>
            <person name="Binder M."/>
            <person name="Bloem J."/>
            <person name="Labutti K."/>
            <person name="Salamov A."/>
            <person name="Andreopoulos B."/>
            <person name="Baker S."/>
            <person name="Barry K."/>
            <person name="Bills G."/>
            <person name="Bluhm B."/>
            <person name="Cannon C."/>
            <person name="Castanera R."/>
            <person name="Culley D."/>
            <person name="Daum C."/>
            <person name="Ezra D."/>
            <person name="Gonzalez J."/>
            <person name="Henrissat B."/>
            <person name="Kuo A."/>
            <person name="Liang C."/>
            <person name="Lipzen A."/>
            <person name="Lutzoni F."/>
            <person name="Magnuson J."/>
            <person name="Mondo S."/>
            <person name="Nolan M."/>
            <person name="Ohm R."/>
            <person name="Pangilinan J."/>
            <person name="Park H.-J."/>
            <person name="Ramirez L."/>
            <person name="Alfaro M."/>
            <person name="Sun H."/>
            <person name="Tritt A."/>
            <person name="Yoshinaga Y."/>
            <person name="Zwiers L.-H."/>
            <person name="Turgeon B."/>
            <person name="Goodwin S."/>
            <person name="Spatafora J."/>
            <person name="Crous P."/>
            <person name="Grigoriev I."/>
        </authorList>
    </citation>
    <scope>NUCLEOTIDE SEQUENCE</scope>
    <source>
        <strain evidence="3">CBS 122367</strain>
    </source>
</reference>
<organism evidence="3 4">
    <name type="scientific">Lentithecium fluviatile CBS 122367</name>
    <dbReference type="NCBI Taxonomy" id="1168545"/>
    <lineage>
        <taxon>Eukaryota</taxon>
        <taxon>Fungi</taxon>
        <taxon>Dikarya</taxon>
        <taxon>Ascomycota</taxon>
        <taxon>Pezizomycotina</taxon>
        <taxon>Dothideomycetes</taxon>
        <taxon>Pleosporomycetidae</taxon>
        <taxon>Pleosporales</taxon>
        <taxon>Massarineae</taxon>
        <taxon>Lentitheciaceae</taxon>
        <taxon>Lentithecium</taxon>
    </lineage>
</organism>
<dbReference type="AlphaFoldDB" id="A0A6G1IED4"/>
<evidence type="ECO:0000313" key="3">
    <source>
        <dbReference type="EMBL" id="KAF2676597.1"/>
    </source>
</evidence>
<accession>A0A6G1IED4</accession>
<gene>
    <name evidence="3" type="ORF">K458DRAFT_396757</name>
</gene>
<dbReference type="Pfam" id="PF26131">
    <property type="entry name" value="PAS-like"/>
    <property type="match status" value="1"/>
</dbReference>
<name>A0A6G1IED4_9PLEO</name>
<evidence type="ECO:0000259" key="2">
    <source>
        <dbReference type="Pfam" id="PF26131"/>
    </source>
</evidence>
<dbReference type="EMBL" id="MU005632">
    <property type="protein sequence ID" value="KAF2676597.1"/>
    <property type="molecule type" value="Genomic_DNA"/>
</dbReference>
<proteinExistence type="predicted"/>